<evidence type="ECO:0000259" key="10">
    <source>
        <dbReference type="Pfam" id="PF02518"/>
    </source>
</evidence>
<dbReference type="PANTHER" id="PTHR24421">
    <property type="entry name" value="NITRATE/NITRITE SENSOR PROTEIN NARX-RELATED"/>
    <property type="match status" value="1"/>
</dbReference>
<keyword evidence="7" id="KW-0067">ATP-binding</keyword>
<organism evidence="12 13">
    <name type="scientific">Actinomadura meridiana</name>
    <dbReference type="NCBI Taxonomy" id="559626"/>
    <lineage>
        <taxon>Bacteria</taxon>
        <taxon>Bacillati</taxon>
        <taxon>Actinomycetota</taxon>
        <taxon>Actinomycetes</taxon>
        <taxon>Streptosporangiales</taxon>
        <taxon>Thermomonosporaceae</taxon>
        <taxon>Actinomadura</taxon>
    </lineage>
</organism>
<evidence type="ECO:0000256" key="9">
    <source>
        <dbReference type="SAM" id="Phobius"/>
    </source>
</evidence>
<sequence length="390" mass="41395">MTTSSSAGRPRRAVLATVGLALGAVTAGAELVLLAVAALLMAYSLAFSRGQRTVPAVVADAARTVTELERWRLRRFHGEDRAVEYGPLRALAYLVLRVPVGLLGGVILMLLAYGAALGGALAVSWWITGDYLDGIAPSPWIVLYTVVFGSVLLFLAVQGLVGVVALERTVARRCLGPSPLEAYERRIAQLSVTRAEVVDAVDDERRRIERDLHDGVQQRLVALGMLIGRARRARDDERSADLLRQAHEESRRALEDLREVAWRVYPAALDGEGLRAALETVADRSALPVTISYDVPARPPHAVETAAYFVVCEAVTNAAKHSGAHRIRVDVTGSDTMIGVRIEDDGGGGADPGGGGLAGLARRVAALDGTFALHSPPGGPTVITAELPCG</sequence>
<dbReference type="RefSeq" id="WP_344901215.1">
    <property type="nucleotide sequence ID" value="NZ_BAABAS010000019.1"/>
</dbReference>
<accession>A0ABP8CDP0</accession>
<evidence type="ECO:0000256" key="1">
    <source>
        <dbReference type="ARBA" id="ARBA00000085"/>
    </source>
</evidence>
<evidence type="ECO:0000313" key="12">
    <source>
        <dbReference type="EMBL" id="GAA4238001.1"/>
    </source>
</evidence>
<feature type="transmembrane region" description="Helical" evidence="9">
    <location>
        <begin position="100"/>
        <end position="128"/>
    </location>
</feature>
<feature type="transmembrane region" description="Helical" evidence="9">
    <location>
        <begin position="20"/>
        <end position="43"/>
    </location>
</feature>
<evidence type="ECO:0000256" key="3">
    <source>
        <dbReference type="ARBA" id="ARBA00022553"/>
    </source>
</evidence>
<keyword evidence="9" id="KW-0812">Transmembrane</keyword>
<keyword evidence="13" id="KW-1185">Reference proteome</keyword>
<protein>
    <recommendedName>
        <fullName evidence="2">histidine kinase</fullName>
        <ecNumber evidence="2">2.7.13.3</ecNumber>
    </recommendedName>
</protein>
<dbReference type="InterPro" id="IPR006311">
    <property type="entry name" value="TAT_signal"/>
</dbReference>
<dbReference type="Gene3D" id="3.30.565.10">
    <property type="entry name" value="Histidine kinase-like ATPase, C-terminal domain"/>
    <property type="match status" value="1"/>
</dbReference>
<keyword evidence="9" id="KW-1133">Transmembrane helix</keyword>
<gene>
    <name evidence="12" type="ORF">GCM10022254_52130</name>
</gene>
<dbReference type="EMBL" id="BAABAS010000019">
    <property type="protein sequence ID" value="GAA4238001.1"/>
    <property type="molecule type" value="Genomic_DNA"/>
</dbReference>
<keyword evidence="9" id="KW-0472">Membrane</keyword>
<evidence type="ECO:0000256" key="8">
    <source>
        <dbReference type="ARBA" id="ARBA00023012"/>
    </source>
</evidence>
<dbReference type="Pfam" id="PF07730">
    <property type="entry name" value="HisKA_3"/>
    <property type="match status" value="1"/>
</dbReference>
<evidence type="ECO:0000256" key="5">
    <source>
        <dbReference type="ARBA" id="ARBA00022741"/>
    </source>
</evidence>
<evidence type="ECO:0000313" key="13">
    <source>
        <dbReference type="Proteomes" id="UP001501710"/>
    </source>
</evidence>
<feature type="domain" description="Histidine kinase/HSP90-like ATPase" evidence="10">
    <location>
        <begin position="304"/>
        <end position="388"/>
    </location>
</feature>
<evidence type="ECO:0000256" key="2">
    <source>
        <dbReference type="ARBA" id="ARBA00012438"/>
    </source>
</evidence>
<keyword evidence="8" id="KW-0902">Two-component regulatory system</keyword>
<dbReference type="InterPro" id="IPR011712">
    <property type="entry name" value="Sig_transdc_His_kin_sub3_dim/P"/>
</dbReference>
<name>A0ABP8CDP0_9ACTN</name>
<comment type="catalytic activity">
    <reaction evidence="1">
        <text>ATP + protein L-histidine = ADP + protein N-phospho-L-histidine.</text>
        <dbReference type="EC" id="2.7.13.3"/>
    </reaction>
</comment>
<keyword evidence="4" id="KW-0808">Transferase</keyword>
<feature type="transmembrane region" description="Helical" evidence="9">
    <location>
        <begin position="140"/>
        <end position="166"/>
    </location>
</feature>
<keyword evidence="3" id="KW-0597">Phosphoprotein</keyword>
<dbReference type="Gene3D" id="1.20.5.1930">
    <property type="match status" value="1"/>
</dbReference>
<evidence type="ECO:0000256" key="4">
    <source>
        <dbReference type="ARBA" id="ARBA00022679"/>
    </source>
</evidence>
<dbReference type="EC" id="2.7.13.3" evidence="2"/>
<dbReference type="GO" id="GO:0016301">
    <property type="term" value="F:kinase activity"/>
    <property type="evidence" value="ECO:0007669"/>
    <property type="project" value="UniProtKB-KW"/>
</dbReference>
<dbReference type="InterPro" id="IPR050482">
    <property type="entry name" value="Sensor_HK_TwoCompSys"/>
</dbReference>
<reference evidence="13" key="1">
    <citation type="journal article" date="2019" name="Int. J. Syst. Evol. Microbiol.">
        <title>The Global Catalogue of Microorganisms (GCM) 10K type strain sequencing project: providing services to taxonomists for standard genome sequencing and annotation.</title>
        <authorList>
            <consortium name="The Broad Institute Genomics Platform"/>
            <consortium name="The Broad Institute Genome Sequencing Center for Infectious Disease"/>
            <person name="Wu L."/>
            <person name="Ma J."/>
        </authorList>
    </citation>
    <scope>NUCLEOTIDE SEQUENCE [LARGE SCALE GENOMIC DNA]</scope>
    <source>
        <strain evidence="13">JCM 17440</strain>
    </source>
</reference>
<dbReference type="PANTHER" id="PTHR24421:SF10">
    <property type="entry name" value="NITRATE_NITRITE SENSOR PROTEIN NARQ"/>
    <property type="match status" value="1"/>
</dbReference>
<dbReference type="InterPro" id="IPR036890">
    <property type="entry name" value="HATPase_C_sf"/>
</dbReference>
<evidence type="ECO:0000256" key="7">
    <source>
        <dbReference type="ARBA" id="ARBA00022840"/>
    </source>
</evidence>
<dbReference type="PROSITE" id="PS51318">
    <property type="entry name" value="TAT"/>
    <property type="match status" value="1"/>
</dbReference>
<dbReference type="InterPro" id="IPR003594">
    <property type="entry name" value="HATPase_dom"/>
</dbReference>
<keyword evidence="6 12" id="KW-0418">Kinase</keyword>
<dbReference type="Pfam" id="PF02518">
    <property type="entry name" value="HATPase_c"/>
    <property type="match status" value="1"/>
</dbReference>
<dbReference type="Proteomes" id="UP001501710">
    <property type="component" value="Unassembled WGS sequence"/>
</dbReference>
<proteinExistence type="predicted"/>
<keyword evidence="5" id="KW-0547">Nucleotide-binding</keyword>
<feature type="domain" description="Signal transduction histidine kinase subgroup 3 dimerisation and phosphoacceptor" evidence="11">
    <location>
        <begin position="204"/>
        <end position="268"/>
    </location>
</feature>
<evidence type="ECO:0000256" key="6">
    <source>
        <dbReference type="ARBA" id="ARBA00022777"/>
    </source>
</evidence>
<evidence type="ECO:0000259" key="11">
    <source>
        <dbReference type="Pfam" id="PF07730"/>
    </source>
</evidence>
<comment type="caution">
    <text evidence="12">The sequence shown here is derived from an EMBL/GenBank/DDBJ whole genome shotgun (WGS) entry which is preliminary data.</text>
</comment>
<dbReference type="SUPFAM" id="SSF55874">
    <property type="entry name" value="ATPase domain of HSP90 chaperone/DNA topoisomerase II/histidine kinase"/>
    <property type="match status" value="1"/>
</dbReference>